<proteinExistence type="predicted"/>
<accession>A0ABQ9US99</accession>
<evidence type="ECO:0000313" key="2">
    <source>
        <dbReference type="Proteomes" id="UP001266305"/>
    </source>
</evidence>
<organism evidence="1 2">
    <name type="scientific">Saguinus oedipus</name>
    <name type="common">Cotton-top tamarin</name>
    <name type="synonym">Oedipomidas oedipus</name>
    <dbReference type="NCBI Taxonomy" id="9490"/>
    <lineage>
        <taxon>Eukaryota</taxon>
        <taxon>Metazoa</taxon>
        <taxon>Chordata</taxon>
        <taxon>Craniata</taxon>
        <taxon>Vertebrata</taxon>
        <taxon>Euteleostomi</taxon>
        <taxon>Mammalia</taxon>
        <taxon>Eutheria</taxon>
        <taxon>Euarchontoglires</taxon>
        <taxon>Primates</taxon>
        <taxon>Haplorrhini</taxon>
        <taxon>Platyrrhini</taxon>
        <taxon>Cebidae</taxon>
        <taxon>Callitrichinae</taxon>
        <taxon>Saguinus</taxon>
    </lineage>
</organism>
<evidence type="ECO:0000313" key="1">
    <source>
        <dbReference type="EMBL" id="KAK2099946.1"/>
    </source>
</evidence>
<protein>
    <submittedName>
        <fullName evidence="1">Uncharacterized protein</fullName>
    </submittedName>
</protein>
<dbReference type="EMBL" id="JASSZA010000010">
    <property type="protein sequence ID" value="KAK2099946.1"/>
    <property type="molecule type" value="Genomic_DNA"/>
</dbReference>
<comment type="caution">
    <text evidence="1">The sequence shown here is derived from an EMBL/GenBank/DDBJ whole genome shotgun (WGS) entry which is preliminary data.</text>
</comment>
<sequence length="148" mass="16074">MVAQHRAAHAVQTLNEQDWERAQQASVLANVAQAFESDADVSDGEDDRDTLLSSVDLLSPSGQADAHTLALMLQEQLDAINKEIRTSAHSWRALEGLWTCPAPTAVLKAAPGRLRELSTHLEEADGPASLTWSADERCTAVGWEEMAK</sequence>
<keyword evidence="2" id="KW-1185">Reference proteome</keyword>
<dbReference type="Proteomes" id="UP001266305">
    <property type="component" value="Unassembled WGS sequence"/>
</dbReference>
<reference evidence="1 2" key="1">
    <citation type="submission" date="2023-05" db="EMBL/GenBank/DDBJ databases">
        <title>B98-5 Cell Line De Novo Hybrid Assembly: An Optical Mapping Approach.</title>
        <authorList>
            <person name="Kananen K."/>
            <person name="Auerbach J.A."/>
            <person name="Kautto E."/>
            <person name="Blachly J.S."/>
        </authorList>
    </citation>
    <scope>NUCLEOTIDE SEQUENCE [LARGE SCALE GENOMIC DNA]</scope>
    <source>
        <strain evidence="1">B95-8</strain>
        <tissue evidence="1">Cell line</tissue>
    </source>
</reference>
<name>A0ABQ9US99_SAGOE</name>
<gene>
    <name evidence="1" type="ORF">P7K49_021294</name>
</gene>